<dbReference type="RefSeq" id="WP_345704434.1">
    <property type="nucleotide sequence ID" value="NZ_BAABKV010000001.1"/>
</dbReference>
<reference evidence="3" key="1">
    <citation type="journal article" date="2019" name="Int. J. Syst. Evol. Microbiol.">
        <title>The Global Catalogue of Microorganisms (GCM) 10K type strain sequencing project: providing services to taxonomists for standard genome sequencing and annotation.</title>
        <authorList>
            <consortium name="The Broad Institute Genomics Platform"/>
            <consortium name="The Broad Institute Genome Sequencing Center for Infectious Disease"/>
            <person name="Wu L."/>
            <person name="Ma J."/>
        </authorList>
    </citation>
    <scope>NUCLEOTIDE SEQUENCE [LARGE SCALE GENOMIC DNA]</scope>
    <source>
        <strain evidence="3">CGMCC 1.12859</strain>
    </source>
</reference>
<dbReference type="InterPro" id="IPR016181">
    <property type="entry name" value="Acyl_CoA_acyltransferase"/>
</dbReference>
<dbReference type="CDD" id="cd04301">
    <property type="entry name" value="NAT_SF"/>
    <property type="match status" value="1"/>
</dbReference>
<evidence type="ECO:0000259" key="1">
    <source>
        <dbReference type="PROSITE" id="PS51186"/>
    </source>
</evidence>
<accession>A0ABW2G7E5</accession>
<dbReference type="EMBL" id="JBHTAJ010000082">
    <property type="protein sequence ID" value="MFC7183926.1"/>
    <property type="molecule type" value="Genomic_DNA"/>
</dbReference>
<name>A0ABW2G7E5_9ACTN</name>
<dbReference type="Pfam" id="PF00583">
    <property type="entry name" value="Acetyltransf_1"/>
    <property type="match status" value="1"/>
</dbReference>
<evidence type="ECO:0000313" key="2">
    <source>
        <dbReference type="EMBL" id="MFC7183926.1"/>
    </source>
</evidence>
<protein>
    <submittedName>
        <fullName evidence="2">GNAT family N-acetyltransferase</fullName>
        <ecNumber evidence="2">2.3.-.-</ecNumber>
    </submittedName>
</protein>
<feature type="domain" description="N-acetyltransferase" evidence="1">
    <location>
        <begin position="32"/>
        <end position="192"/>
    </location>
</feature>
<comment type="caution">
    <text evidence="2">The sequence shown here is derived from an EMBL/GenBank/DDBJ whole genome shotgun (WGS) entry which is preliminary data.</text>
</comment>
<dbReference type="SUPFAM" id="SSF55729">
    <property type="entry name" value="Acyl-CoA N-acyltransferases (Nat)"/>
    <property type="match status" value="1"/>
</dbReference>
<organism evidence="2 3">
    <name type="scientific">Kitasatospora paranensis</name>
    <dbReference type="NCBI Taxonomy" id="258053"/>
    <lineage>
        <taxon>Bacteria</taxon>
        <taxon>Bacillati</taxon>
        <taxon>Actinomycetota</taxon>
        <taxon>Actinomycetes</taxon>
        <taxon>Kitasatosporales</taxon>
        <taxon>Streptomycetaceae</taxon>
        <taxon>Kitasatospora</taxon>
    </lineage>
</organism>
<dbReference type="Proteomes" id="UP001596435">
    <property type="component" value="Unassembled WGS sequence"/>
</dbReference>
<sequence>MSETITVTTWHLEQTSPDDLVRPAPRAGEADLPVVLAERTGPEFARFLYTAVGGPWSWTDRLPWTYRQWQEWLAGEGVETWVAWVAGTPAGYVQLEPRPGGEVEIVYFGLLPDFIGQGLGSRLLADGIARAWDLADRHPALPRTARVTVHTCSLDGPAALRTYRARGFREARTESAEQPVVAAPGPWPGADG</sequence>
<keyword evidence="3" id="KW-1185">Reference proteome</keyword>
<keyword evidence="2" id="KW-0012">Acyltransferase</keyword>
<dbReference type="PROSITE" id="PS51186">
    <property type="entry name" value="GNAT"/>
    <property type="match status" value="1"/>
</dbReference>
<dbReference type="GO" id="GO:0016746">
    <property type="term" value="F:acyltransferase activity"/>
    <property type="evidence" value="ECO:0007669"/>
    <property type="project" value="UniProtKB-KW"/>
</dbReference>
<gene>
    <name evidence="2" type="ORF">ACFQMG_30700</name>
</gene>
<dbReference type="EC" id="2.3.-.-" evidence="2"/>
<dbReference type="Gene3D" id="3.40.630.30">
    <property type="match status" value="1"/>
</dbReference>
<evidence type="ECO:0000313" key="3">
    <source>
        <dbReference type="Proteomes" id="UP001596435"/>
    </source>
</evidence>
<keyword evidence="2" id="KW-0808">Transferase</keyword>
<dbReference type="InterPro" id="IPR000182">
    <property type="entry name" value="GNAT_dom"/>
</dbReference>
<proteinExistence type="predicted"/>